<dbReference type="EMBL" id="JAIZAY010000001">
    <property type="protein sequence ID" value="KAJ8047965.1"/>
    <property type="molecule type" value="Genomic_DNA"/>
</dbReference>
<gene>
    <name evidence="3" type="ORF">HOLleu_00102</name>
</gene>
<proteinExistence type="predicted"/>
<organism evidence="3 4">
    <name type="scientific">Holothuria leucospilota</name>
    <name type="common">Black long sea cucumber</name>
    <name type="synonym">Mertensiothuria leucospilota</name>
    <dbReference type="NCBI Taxonomy" id="206669"/>
    <lineage>
        <taxon>Eukaryota</taxon>
        <taxon>Metazoa</taxon>
        <taxon>Echinodermata</taxon>
        <taxon>Eleutherozoa</taxon>
        <taxon>Echinozoa</taxon>
        <taxon>Holothuroidea</taxon>
        <taxon>Aspidochirotacea</taxon>
        <taxon>Aspidochirotida</taxon>
        <taxon>Holothuriidae</taxon>
        <taxon>Holothuria</taxon>
    </lineage>
</organism>
<reference evidence="3" key="1">
    <citation type="submission" date="2021-10" db="EMBL/GenBank/DDBJ databases">
        <title>Tropical sea cucumber genome reveals ecological adaptation and Cuvierian tubules defense mechanism.</title>
        <authorList>
            <person name="Chen T."/>
        </authorList>
    </citation>
    <scope>NUCLEOTIDE SEQUENCE</scope>
    <source>
        <strain evidence="3">Nanhai2018</strain>
        <tissue evidence="3">Muscle</tissue>
    </source>
</reference>
<dbReference type="AlphaFoldDB" id="A0A9Q1CN42"/>
<dbReference type="InterPro" id="IPR040676">
    <property type="entry name" value="DUF5641"/>
</dbReference>
<evidence type="ECO:0000313" key="4">
    <source>
        <dbReference type="Proteomes" id="UP001152320"/>
    </source>
</evidence>
<evidence type="ECO:0000313" key="3">
    <source>
        <dbReference type="EMBL" id="KAJ8047965.1"/>
    </source>
</evidence>
<evidence type="ECO:0000259" key="2">
    <source>
        <dbReference type="Pfam" id="PF18701"/>
    </source>
</evidence>
<keyword evidence="4" id="KW-1185">Reference proteome</keyword>
<feature type="compositionally biased region" description="Basic and acidic residues" evidence="1">
    <location>
        <begin position="50"/>
        <end position="69"/>
    </location>
</feature>
<feature type="domain" description="DUF5641" evidence="2">
    <location>
        <begin position="1"/>
        <end position="39"/>
    </location>
</feature>
<accession>A0A9Q1CN42</accession>
<protein>
    <recommendedName>
        <fullName evidence="2">DUF5641 domain-containing protein</fullName>
    </recommendedName>
</protein>
<name>A0A9Q1CN42_HOLLE</name>
<comment type="caution">
    <text evidence="3">The sequence shown here is derived from an EMBL/GenBank/DDBJ whole genome shotgun (WGS) entry which is preliminary data.</text>
</comment>
<dbReference type="Pfam" id="PF18701">
    <property type="entry name" value="DUF5641"/>
    <property type="match status" value="1"/>
</dbReference>
<dbReference type="Proteomes" id="UP001152320">
    <property type="component" value="Chromosome 1"/>
</dbReference>
<evidence type="ECO:0000256" key="1">
    <source>
        <dbReference type="SAM" id="MobiDB-lite"/>
    </source>
</evidence>
<sequence>MKWPLGVVVETFSGNDGVVRSVKLKTLKGMVTRAVQKLHDLEISDAESSQAKREALQDVHGKGLSEESSHVVTRSGRVVKPVIRMDL</sequence>
<dbReference type="OrthoDB" id="8058918at2759"/>
<feature type="region of interest" description="Disordered" evidence="1">
    <location>
        <begin position="47"/>
        <end position="72"/>
    </location>
</feature>